<reference evidence="2" key="2">
    <citation type="submission" date="2021-04" db="EMBL/GenBank/DDBJ databases">
        <authorList>
            <person name="Gilroy R."/>
        </authorList>
    </citation>
    <scope>NUCLEOTIDE SEQUENCE</scope>
    <source>
        <strain evidence="2">CHK191-13928</strain>
    </source>
</reference>
<comment type="caution">
    <text evidence="2">The sequence shown here is derived from an EMBL/GenBank/DDBJ whole genome shotgun (WGS) entry which is preliminary data.</text>
</comment>
<protein>
    <recommendedName>
        <fullName evidence="4">ATPase</fullName>
    </recommendedName>
</protein>
<evidence type="ECO:0000313" key="3">
    <source>
        <dbReference type="Proteomes" id="UP000886721"/>
    </source>
</evidence>
<evidence type="ECO:0008006" key="4">
    <source>
        <dbReference type="Google" id="ProtNLM"/>
    </source>
</evidence>
<reference evidence="2" key="1">
    <citation type="journal article" date="2021" name="PeerJ">
        <title>Extensive microbial diversity within the chicken gut microbiome revealed by metagenomics and culture.</title>
        <authorList>
            <person name="Gilroy R."/>
            <person name="Ravi A."/>
            <person name="Getino M."/>
            <person name="Pursley I."/>
            <person name="Horton D.L."/>
            <person name="Alikhan N.F."/>
            <person name="Baker D."/>
            <person name="Gharbi K."/>
            <person name="Hall N."/>
            <person name="Watson M."/>
            <person name="Adriaenssens E.M."/>
            <person name="Foster-Nyarko E."/>
            <person name="Jarju S."/>
            <person name="Secka A."/>
            <person name="Antonio M."/>
            <person name="Oren A."/>
            <person name="Chaudhuri R.R."/>
            <person name="La Ragione R."/>
            <person name="Hildebrand F."/>
            <person name="Pallen M.J."/>
        </authorList>
    </citation>
    <scope>NUCLEOTIDE SEQUENCE</scope>
    <source>
        <strain evidence="2">CHK191-13928</strain>
    </source>
</reference>
<dbReference type="EMBL" id="DXEM01000031">
    <property type="protein sequence ID" value="HIX68382.1"/>
    <property type="molecule type" value="Genomic_DNA"/>
</dbReference>
<dbReference type="Proteomes" id="UP000886721">
    <property type="component" value="Unassembled WGS sequence"/>
</dbReference>
<organism evidence="2 3">
    <name type="scientific">Candidatus Anaerostipes excrementavium</name>
    <dbReference type="NCBI Taxonomy" id="2838463"/>
    <lineage>
        <taxon>Bacteria</taxon>
        <taxon>Bacillati</taxon>
        <taxon>Bacillota</taxon>
        <taxon>Clostridia</taxon>
        <taxon>Lachnospirales</taxon>
        <taxon>Lachnospiraceae</taxon>
        <taxon>Anaerostipes</taxon>
    </lineage>
</organism>
<sequence length="200" mass="22327">MSEKYLHEMIDDIEVLIDEAKPARFSPGKIIIDRDVLVTVIEELRKQIPGEVERSHKIVLNKETILEDARIQAQNIIDQAAKEAGDLIDGNEIVEMAKMRADEIEASANSHAKAVIQSANEEADQVRLGALQYTKEIMEDVQGYVSSVREAQQSVFGQLMDTLNSDLESIAANSKEIEEQLAGASRPKSRTMEDFLSQED</sequence>
<evidence type="ECO:0000313" key="2">
    <source>
        <dbReference type="EMBL" id="HIX68382.1"/>
    </source>
</evidence>
<evidence type="ECO:0000256" key="1">
    <source>
        <dbReference type="SAM" id="MobiDB-lite"/>
    </source>
</evidence>
<feature type="region of interest" description="Disordered" evidence="1">
    <location>
        <begin position="178"/>
        <end position="200"/>
    </location>
</feature>
<dbReference type="AlphaFoldDB" id="A0A9D2BAL0"/>
<name>A0A9D2BAL0_9FIRM</name>
<accession>A0A9D2BAL0</accession>
<proteinExistence type="predicted"/>
<gene>
    <name evidence="2" type="ORF">H9735_09750</name>
</gene>